<evidence type="ECO:0000313" key="5">
    <source>
        <dbReference type="EMBL" id="KAL1520279.1"/>
    </source>
</evidence>
<feature type="chain" id="PRO_5044313833" description="ILEI/PANDER domain-containing protein" evidence="3">
    <location>
        <begin position="44"/>
        <end position="670"/>
    </location>
</feature>
<reference evidence="5 6" key="1">
    <citation type="journal article" date="2024" name="Science">
        <title>Giant polyketide synthase enzymes in the biosynthesis of giant marine polyether toxins.</title>
        <authorList>
            <person name="Fallon T.R."/>
            <person name="Shende V.V."/>
            <person name="Wierzbicki I.H."/>
            <person name="Pendleton A.L."/>
            <person name="Watervoot N.F."/>
            <person name="Auber R.P."/>
            <person name="Gonzalez D.J."/>
            <person name="Wisecaver J.H."/>
            <person name="Moore B.S."/>
        </authorList>
    </citation>
    <scope>NUCLEOTIDE SEQUENCE [LARGE SCALE GENOMIC DNA]</scope>
    <source>
        <strain evidence="5 6">12B1</strain>
    </source>
</reference>
<dbReference type="EMBL" id="JBGBPQ010000009">
    <property type="protein sequence ID" value="KAL1520279.1"/>
    <property type="molecule type" value="Genomic_DNA"/>
</dbReference>
<feature type="region of interest" description="Disordered" evidence="1">
    <location>
        <begin position="1"/>
        <end position="24"/>
    </location>
</feature>
<dbReference type="InterPro" id="IPR039477">
    <property type="entry name" value="ILEI/PANDER_dom"/>
</dbReference>
<name>A0AB34JFG3_PRYPA</name>
<dbReference type="Pfam" id="PF15711">
    <property type="entry name" value="ILEI"/>
    <property type="match status" value="1"/>
</dbReference>
<dbReference type="AlphaFoldDB" id="A0AB34JFG3"/>
<feature type="domain" description="ILEI/PANDER" evidence="4">
    <location>
        <begin position="150"/>
        <end position="228"/>
    </location>
</feature>
<evidence type="ECO:0000256" key="1">
    <source>
        <dbReference type="SAM" id="MobiDB-lite"/>
    </source>
</evidence>
<feature type="compositionally biased region" description="Pro residues" evidence="1">
    <location>
        <begin position="1"/>
        <end position="13"/>
    </location>
</feature>
<evidence type="ECO:0000256" key="3">
    <source>
        <dbReference type="SAM" id="SignalP"/>
    </source>
</evidence>
<evidence type="ECO:0000313" key="6">
    <source>
        <dbReference type="Proteomes" id="UP001515480"/>
    </source>
</evidence>
<feature type="compositionally biased region" description="Basic residues" evidence="1">
    <location>
        <begin position="14"/>
        <end position="24"/>
    </location>
</feature>
<feature type="region of interest" description="Disordered" evidence="1">
    <location>
        <begin position="469"/>
        <end position="516"/>
    </location>
</feature>
<proteinExistence type="predicted"/>
<comment type="caution">
    <text evidence="5">The sequence shown here is derived from an EMBL/GenBank/DDBJ whole genome shotgun (WGS) entry which is preliminary data.</text>
</comment>
<feature type="transmembrane region" description="Helical" evidence="2">
    <location>
        <begin position="520"/>
        <end position="541"/>
    </location>
</feature>
<keyword evidence="6" id="KW-1185">Reference proteome</keyword>
<keyword evidence="2" id="KW-1133">Transmembrane helix</keyword>
<evidence type="ECO:0000259" key="4">
    <source>
        <dbReference type="Pfam" id="PF15711"/>
    </source>
</evidence>
<gene>
    <name evidence="5" type="ORF">AB1Y20_023746</name>
</gene>
<keyword evidence="2" id="KW-0472">Membrane</keyword>
<sequence>MAGDRLPPPPAAPPRRRARASHRSSLRPPLLLVLLASPSVCAASPPLCSSCVAGGACGLCLRLVAPNECPPLASSTAWTCDPALVALNQLCEADGSCGTSEAADNCGEYDIYRRIDCCGYLVESKGSHGSSAALARFLINGEVVADRTSRGMNFVVVHPANFEVVEVKSFETHAPSDQAAALTQYVLDLTSTHLHHIVLVGVYDEASEQLTPAAYAALAYVLGATLSAEAPLCYRCGYGLIARVRAQLLAEDVAPQPAYFVNTRPDHLSAPPPPSTLSTAAFASPTRTAPVASAVSASVPAGSSASSSVHPSETSTSAFLAATFAANALIATSTASPPRSPYPPLLPQQVLATRIATTFRLNSAVEIADFSLPTFANALEQLLEVDAREIVALAESAGSVIIDVVFQVVSTSRAAAIVATLTGDGCAPSATTAVCTSVKANLEQSLSISLLELPIVAITRVVVTAPSPSLPTLPPSPSSARPPPSPIPDPPLYVPLPPSPSGPPLPDGEPEPQSGGGNDIGWILAIVLVIILSVALAAALLKIRLLNKQSSAAVNRHPMMAVVHSPYGDDAPPPQERQLGAIELYEPPQQIGGGRERSDNGGGGWDSMSRQRMQRALDRAKAANAKKCRRGDPQTSQVPVVVHVPLPDLSQPIVTAMPEAPASGIDSERL</sequence>
<feature type="region of interest" description="Disordered" evidence="1">
    <location>
        <begin position="586"/>
        <end position="640"/>
    </location>
</feature>
<keyword evidence="3" id="KW-0732">Signal</keyword>
<dbReference type="Proteomes" id="UP001515480">
    <property type="component" value="Unassembled WGS sequence"/>
</dbReference>
<feature type="signal peptide" evidence="3">
    <location>
        <begin position="1"/>
        <end position="43"/>
    </location>
</feature>
<evidence type="ECO:0000256" key="2">
    <source>
        <dbReference type="SAM" id="Phobius"/>
    </source>
</evidence>
<accession>A0AB34JFG3</accession>
<keyword evidence="2" id="KW-0812">Transmembrane</keyword>
<protein>
    <recommendedName>
        <fullName evidence="4">ILEI/PANDER domain-containing protein</fullName>
    </recommendedName>
</protein>
<organism evidence="5 6">
    <name type="scientific">Prymnesium parvum</name>
    <name type="common">Toxic golden alga</name>
    <dbReference type="NCBI Taxonomy" id="97485"/>
    <lineage>
        <taxon>Eukaryota</taxon>
        <taxon>Haptista</taxon>
        <taxon>Haptophyta</taxon>
        <taxon>Prymnesiophyceae</taxon>
        <taxon>Prymnesiales</taxon>
        <taxon>Prymnesiaceae</taxon>
        <taxon>Prymnesium</taxon>
    </lineage>
</organism>
<feature type="compositionally biased region" description="Pro residues" evidence="1">
    <location>
        <begin position="469"/>
        <end position="507"/>
    </location>
</feature>